<keyword evidence="2" id="KW-0472">Membrane</keyword>
<feature type="transmembrane region" description="Helical" evidence="2">
    <location>
        <begin position="183"/>
        <end position="200"/>
    </location>
</feature>
<dbReference type="EMBL" id="CP060712">
    <property type="protein sequence ID" value="QNN50190.1"/>
    <property type="molecule type" value="Genomic_DNA"/>
</dbReference>
<dbReference type="Proteomes" id="UP000515976">
    <property type="component" value="Chromosome"/>
</dbReference>
<evidence type="ECO:0008006" key="6">
    <source>
        <dbReference type="Google" id="ProtNLM"/>
    </source>
</evidence>
<feature type="signal peptide" evidence="3">
    <location>
        <begin position="1"/>
        <end position="31"/>
    </location>
</feature>
<evidence type="ECO:0000313" key="4">
    <source>
        <dbReference type="EMBL" id="QNN50190.1"/>
    </source>
</evidence>
<keyword evidence="3" id="KW-0732">Signal</keyword>
<proteinExistence type="predicted"/>
<protein>
    <recommendedName>
        <fullName evidence="6">LPXTG cell wall anchor domain-containing protein</fullName>
    </recommendedName>
</protein>
<organism evidence="4 5">
    <name type="scientific">Phycicoccus endophyticus</name>
    <dbReference type="NCBI Taxonomy" id="1690220"/>
    <lineage>
        <taxon>Bacteria</taxon>
        <taxon>Bacillati</taxon>
        <taxon>Actinomycetota</taxon>
        <taxon>Actinomycetes</taxon>
        <taxon>Micrococcales</taxon>
        <taxon>Intrasporangiaceae</taxon>
        <taxon>Phycicoccus</taxon>
    </lineage>
</organism>
<evidence type="ECO:0000256" key="2">
    <source>
        <dbReference type="SAM" id="Phobius"/>
    </source>
</evidence>
<reference evidence="4 5" key="1">
    <citation type="submission" date="2020-08" db="EMBL/GenBank/DDBJ databases">
        <title>Genome sequence of Phycicoccus endophyticus JCM 31784T.</title>
        <authorList>
            <person name="Hyun D.-W."/>
            <person name="Bae J.-W."/>
        </authorList>
    </citation>
    <scope>NUCLEOTIDE SEQUENCE [LARGE SCALE GENOMIC DNA]</scope>
    <source>
        <strain evidence="4 5">JCM 31784</strain>
    </source>
</reference>
<name>A0A7G9R3L5_9MICO</name>
<evidence type="ECO:0000256" key="3">
    <source>
        <dbReference type="SAM" id="SignalP"/>
    </source>
</evidence>
<feature type="compositionally biased region" description="Low complexity" evidence="1">
    <location>
        <begin position="166"/>
        <end position="177"/>
    </location>
</feature>
<keyword evidence="5" id="KW-1185">Reference proteome</keyword>
<dbReference type="KEGG" id="pei:H9L10_03820"/>
<evidence type="ECO:0000313" key="5">
    <source>
        <dbReference type="Proteomes" id="UP000515976"/>
    </source>
</evidence>
<sequence>MGGGLRRAAGAVATGVLAGAGLLVTAAPATAAACAGSSGVSVVVDTGSAVTTRCAPGDPASALEALEAVASVVQVETQPGFLCRVDGVPASAGCVRTPPADAYWGFFHAAAGEQWTYSDTGVATFDPPAGSVIGVRYGAGERPRVAVADVLAGGRDRAAGSGDGPAGSTAAGTSSAPGSTTSLITGSALVVLVAAAAWAVRRRRA</sequence>
<gene>
    <name evidence="4" type="ORF">H9L10_03820</name>
</gene>
<dbReference type="RefSeq" id="WP_187566772.1">
    <property type="nucleotide sequence ID" value="NZ_BMMY01000002.1"/>
</dbReference>
<keyword evidence="2" id="KW-0812">Transmembrane</keyword>
<feature type="chain" id="PRO_5028994376" description="LPXTG cell wall anchor domain-containing protein" evidence="3">
    <location>
        <begin position="32"/>
        <end position="205"/>
    </location>
</feature>
<feature type="region of interest" description="Disordered" evidence="1">
    <location>
        <begin position="156"/>
        <end position="177"/>
    </location>
</feature>
<evidence type="ECO:0000256" key="1">
    <source>
        <dbReference type="SAM" id="MobiDB-lite"/>
    </source>
</evidence>
<dbReference type="AlphaFoldDB" id="A0A7G9R3L5"/>
<dbReference type="PROSITE" id="PS51257">
    <property type="entry name" value="PROKAR_LIPOPROTEIN"/>
    <property type="match status" value="1"/>
</dbReference>
<accession>A0A7G9R3L5</accession>
<keyword evidence="2" id="KW-1133">Transmembrane helix</keyword>